<evidence type="ECO:0000256" key="1">
    <source>
        <dbReference type="ARBA" id="ARBA00023002"/>
    </source>
</evidence>
<reference evidence="2" key="1">
    <citation type="submission" date="2019-08" db="EMBL/GenBank/DDBJ databases">
        <authorList>
            <person name="Kucharzyk K."/>
            <person name="Murdoch R.W."/>
            <person name="Higgins S."/>
            <person name="Loffler F."/>
        </authorList>
    </citation>
    <scope>NUCLEOTIDE SEQUENCE</scope>
</reference>
<dbReference type="Pfam" id="PF00106">
    <property type="entry name" value="adh_short"/>
    <property type="match status" value="1"/>
</dbReference>
<accession>A0A645FL97</accession>
<dbReference type="PANTHER" id="PTHR43157:SF31">
    <property type="entry name" value="PHOSPHATIDYLINOSITOL-GLYCAN BIOSYNTHESIS CLASS F PROTEIN"/>
    <property type="match status" value="1"/>
</dbReference>
<dbReference type="PRINTS" id="PR00081">
    <property type="entry name" value="GDHRDH"/>
</dbReference>
<evidence type="ECO:0000313" key="2">
    <source>
        <dbReference type="EMBL" id="MPN14109.1"/>
    </source>
</evidence>
<name>A0A645FL97_9ZZZZ</name>
<dbReference type="Gene3D" id="3.40.50.720">
    <property type="entry name" value="NAD(P)-binding Rossmann-like Domain"/>
    <property type="match status" value="1"/>
</dbReference>
<sequence length="224" mass="25654">MQQSEVRRIAIVLRAYLEERCGGELFGLINNAGCVRSWYSTTEDGYEQQFALNHLAGFQLTHYLLPFLQKANGRILITSSGSHKWMKVHWNDVMFRKGYNPLLAYKQSKLCNMLFAFSLNKRYSASGVKAYGIDPGLVRTDIGFKQTGSLVKFVWSLRAKSGVSPETPAKTYSFICSQENPPPGLYYYLCKEQKYSKQITKENADRLFRLSELLCGITFGRYDF</sequence>
<dbReference type="EMBL" id="VSSQ01060700">
    <property type="protein sequence ID" value="MPN14109.1"/>
    <property type="molecule type" value="Genomic_DNA"/>
</dbReference>
<dbReference type="GO" id="GO:0016491">
    <property type="term" value="F:oxidoreductase activity"/>
    <property type="evidence" value="ECO:0007669"/>
    <property type="project" value="UniProtKB-KW"/>
</dbReference>
<gene>
    <name evidence="2" type="ORF">SDC9_161435</name>
</gene>
<proteinExistence type="predicted"/>
<dbReference type="SUPFAM" id="SSF51735">
    <property type="entry name" value="NAD(P)-binding Rossmann-fold domains"/>
    <property type="match status" value="1"/>
</dbReference>
<comment type="caution">
    <text evidence="2">The sequence shown here is derived from an EMBL/GenBank/DDBJ whole genome shotgun (WGS) entry which is preliminary data.</text>
</comment>
<protein>
    <recommendedName>
        <fullName evidence="3">Short-chain dehydrogenase</fullName>
    </recommendedName>
</protein>
<dbReference type="InterPro" id="IPR002347">
    <property type="entry name" value="SDR_fam"/>
</dbReference>
<keyword evidence="1" id="KW-0560">Oxidoreductase</keyword>
<dbReference type="AlphaFoldDB" id="A0A645FL97"/>
<dbReference type="PANTHER" id="PTHR43157">
    <property type="entry name" value="PHOSPHATIDYLINOSITOL-GLYCAN BIOSYNTHESIS CLASS F PROTEIN-RELATED"/>
    <property type="match status" value="1"/>
</dbReference>
<dbReference type="InterPro" id="IPR036291">
    <property type="entry name" value="NAD(P)-bd_dom_sf"/>
</dbReference>
<organism evidence="2">
    <name type="scientific">bioreactor metagenome</name>
    <dbReference type="NCBI Taxonomy" id="1076179"/>
    <lineage>
        <taxon>unclassified sequences</taxon>
        <taxon>metagenomes</taxon>
        <taxon>ecological metagenomes</taxon>
    </lineage>
</organism>
<evidence type="ECO:0008006" key="3">
    <source>
        <dbReference type="Google" id="ProtNLM"/>
    </source>
</evidence>